<dbReference type="Proteomes" id="UP001497680">
    <property type="component" value="Unassembled WGS sequence"/>
</dbReference>
<evidence type="ECO:0000313" key="2">
    <source>
        <dbReference type="Proteomes" id="UP001497680"/>
    </source>
</evidence>
<sequence length="118" mass="12567">MSRQLITSEEFPQKPHNCPAVKVPGLIFCSGQVGKGEIKQATTTAITNLGKVLELAGSSLNNVVKFNIYLADMNDFDVMNEAFIAALPPNPPARTCIQAGRLPGGPNSVVEIECIAQV</sequence>
<accession>A0ACC0D3Q7</accession>
<protein>
    <submittedName>
        <fullName evidence="1">Endoribonuclease L-PSP/chorismate mutase-like protein</fullName>
    </submittedName>
</protein>
<name>A0ACC0D3Q7_9PEZI</name>
<comment type="caution">
    <text evidence="1">The sequence shown here is derived from an EMBL/GenBank/DDBJ whole genome shotgun (WGS) entry which is preliminary data.</text>
</comment>
<organism evidence="1 2">
    <name type="scientific">Hypoxylon rubiginosum</name>
    <dbReference type="NCBI Taxonomy" id="110542"/>
    <lineage>
        <taxon>Eukaryota</taxon>
        <taxon>Fungi</taxon>
        <taxon>Dikarya</taxon>
        <taxon>Ascomycota</taxon>
        <taxon>Pezizomycotina</taxon>
        <taxon>Sordariomycetes</taxon>
        <taxon>Xylariomycetidae</taxon>
        <taxon>Xylariales</taxon>
        <taxon>Hypoxylaceae</taxon>
        <taxon>Hypoxylon</taxon>
    </lineage>
</organism>
<dbReference type="EMBL" id="MU394309">
    <property type="protein sequence ID" value="KAI6087296.1"/>
    <property type="molecule type" value="Genomic_DNA"/>
</dbReference>
<proteinExistence type="predicted"/>
<evidence type="ECO:0000313" key="1">
    <source>
        <dbReference type="EMBL" id="KAI6087296.1"/>
    </source>
</evidence>
<gene>
    <name evidence="1" type="ORF">F4821DRAFT_117358</name>
</gene>
<keyword evidence="2" id="KW-1185">Reference proteome</keyword>
<reference evidence="1 2" key="1">
    <citation type="journal article" date="2022" name="New Phytol.">
        <title>Ecological generalism drives hyperdiversity of secondary metabolite gene clusters in xylarialean endophytes.</title>
        <authorList>
            <person name="Franco M.E.E."/>
            <person name="Wisecaver J.H."/>
            <person name="Arnold A.E."/>
            <person name="Ju Y.M."/>
            <person name="Slot J.C."/>
            <person name="Ahrendt S."/>
            <person name="Moore L.P."/>
            <person name="Eastman K.E."/>
            <person name="Scott K."/>
            <person name="Konkel Z."/>
            <person name="Mondo S.J."/>
            <person name="Kuo A."/>
            <person name="Hayes R.D."/>
            <person name="Haridas S."/>
            <person name="Andreopoulos B."/>
            <person name="Riley R."/>
            <person name="LaButti K."/>
            <person name="Pangilinan J."/>
            <person name="Lipzen A."/>
            <person name="Amirebrahimi M."/>
            <person name="Yan J."/>
            <person name="Adam C."/>
            <person name="Keymanesh K."/>
            <person name="Ng V."/>
            <person name="Louie K."/>
            <person name="Northen T."/>
            <person name="Drula E."/>
            <person name="Henrissat B."/>
            <person name="Hsieh H.M."/>
            <person name="Youens-Clark K."/>
            <person name="Lutzoni F."/>
            <person name="Miadlikowska J."/>
            <person name="Eastwood D.C."/>
            <person name="Hamelin R.C."/>
            <person name="Grigoriev I.V."/>
            <person name="U'Ren J.M."/>
        </authorList>
    </citation>
    <scope>NUCLEOTIDE SEQUENCE [LARGE SCALE GENOMIC DNA]</scope>
    <source>
        <strain evidence="1 2">ER1909</strain>
    </source>
</reference>